<proteinExistence type="predicted"/>
<accession>A0A507R1Y9</accession>
<comment type="caution">
    <text evidence="2">The sequence shown here is derived from an EMBL/GenBank/DDBJ whole genome shotgun (WGS) entry which is preliminary data.</text>
</comment>
<dbReference type="Proteomes" id="UP000319663">
    <property type="component" value="Unassembled WGS sequence"/>
</dbReference>
<feature type="region of interest" description="Disordered" evidence="1">
    <location>
        <begin position="210"/>
        <end position="235"/>
    </location>
</feature>
<sequence>MHLLAKGLAISDTKVMKILQGHVDELDDFLERVREDFSLIQLDVRIRIRYLRLPLDNLDVFDEMLVDRNFRASIIDYNEKIEFAIERFGAAVNDSLKDINKGMEAMREFWHYLRQLAQECTPATVDLNAIYEAMVGNVEGWNAAFSKLDKRGIALASALSQLGMTVTEMQRRVGLASRKDVMPLMQDHTVRPRSKSYRGRLFERRTSVAVSVSDKPLPSDPDLLNMPTTRSVHQKAEGRIMMSKSVTDLRIARELSDIHLREKQHAHRSMSLNDAANDSAGFPATTKSSRSISGRFSRTFRTKRSESEKLELVENRPVSTSHDVKTRGISLDRLKSIQMNRKSQRPESMAPQENGHTTQGSARRQKLRDQLSYYFKSDGVIDAWETSNENARRSSRFPSAKKKDWPRSIFRTKDSNALHAPTDVYGTKSFPAELSGTETDMLNHPAVLEDSPAKQMNWMPGKSDVLHTYWLKPNDSSPPRLPVFSVPSILTGDIEDQRSESNGREAIPMIAELA</sequence>
<organism evidence="2 3">
    <name type="scientific">Monascus purpureus</name>
    <name type="common">Red mold</name>
    <name type="synonym">Monascus anka</name>
    <dbReference type="NCBI Taxonomy" id="5098"/>
    <lineage>
        <taxon>Eukaryota</taxon>
        <taxon>Fungi</taxon>
        <taxon>Dikarya</taxon>
        <taxon>Ascomycota</taxon>
        <taxon>Pezizomycotina</taxon>
        <taxon>Eurotiomycetes</taxon>
        <taxon>Eurotiomycetidae</taxon>
        <taxon>Eurotiales</taxon>
        <taxon>Aspergillaceae</taxon>
        <taxon>Monascus</taxon>
    </lineage>
</organism>
<feature type="region of interest" description="Disordered" evidence="1">
    <location>
        <begin position="273"/>
        <end position="366"/>
    </location>
</feature>
<dbReference type="AlphaFoldDB" id="A0A507R1Y9"/>
<name>A0A507R1Y9_MONPU</name>
<feature type="compositionally biased region" description="Basic and acidic residues" evidence="1">
    <location>
        <begin position="303"/>
        <end position="314"/>
    </location>
</feature>
<protein>
    <submittedName>
        <fullName evidence="2">Uncharacterized protein</fullName>
    </submittedName>
</protein>
<evidence type="ECO:0000313" key="2">
    <source>
        <dbReference type="EMBL" id="TQB75540.1"/>
    </source>
</evidence>
<feature type="compositionally biased region" description="Basic and acidic residues" evidence="1">
    <location>
        <begin position="322"/>
        <end position="335"/>
    </location>
</feature>
<dbReference type="STRING" id="5098.A0A507R1Y9"/>
<reference evidence="2 3" key="1">
    <citation type="submission" date="2019-06" db="EMBL/GenBank/DDBJ databases">
        <title>Wine fermentation using esterase from Monascus purpureus.</title>
        <authorList>
            <person name="Geng C."/>
            <person name="Zhang Y."/>
        </authorList>
    </citation>
    <scope>NUCLEOTIDE SEQUENCE [LARGE SCALE GENOMIC DNA]</scope>
    <source>
        <strain evidence="2">HQ1</strain>
    </source>
</reference>
<gene>
    <name evidence="2" type="ORF">MPDQ_002504</name>
</gene>
<evidence type="ECO:0000256" key="1">
    <source>
        <dbReference type="SAM" id="MobiDB-lite"/>
    </source>
</evidence>
<feature type="compositionally biased region" description="Polar residues" evidence="1">
    <location>
        <begin position="285"/>
        <end position="296"/>
    </location>
</feature>
<dbReference type="EMBL" id="VIFY01000018">
    <property type="protein sequence ID" value="TQB75540.1"/>
    <property type="molecule type" value="Genomic_DNA"/>
</dbReference>
<evidence type="ECO:0000313" key="3">
    <source>
        <dbReference type="Proteomes" id="UP000319663"/>
    </source>
</evidence>
<keyword evidence="3" id="KW-1185">Reference proteome</keyword>